<reference evidence="4 5" key="1">
    <citation type="journal article" date="2016" name="Genome Biol. Evol.">
        <title>Gene Family Evolution Reflects Adaptation to Soil Environmental Stressors in the Genome of the Collembolan Orchesella cincta.</title>
        <authorList>
            <person name="Faddeeva-Vakhrusheva A."/>
            <person name="Derks M.F."/>
            <person name="Anvar S.Y."/>
            <person name="Agamennone V."/>
            <person name="Suring W."/>
            <person name="Smit S."/>
            <person name="van Straalen N.M."/>
            <person name="Roelofs D."/>
        </authorList>
    </citation>
    <scope>NUCLEOTIDE SEQUENCE [LARGE SCALE GENOMIC DNA]</scope>
    <source>
        <tissue evidence="4">Mixed pool</tissue>
    </source>
</reference>
<dbReference type="Gene3D" id="3.30.420.40">
    <property type="match status" value="1"/>
</dbReference>
<dbReference type="GO" id="GO:0140662">
    <property type="term" value="F:ATP-dependent protein folding chaperone"/>
    <property type="evidence" value="ECO:0007669"/>
    <property type="project" value="InterPro"/>
</dbReference>
<evidence type="ECO:0000313" key="5">
    <source>
        <dbReference type="Proteomes" id="UP000094527"/>
    </source>
</evidence>
<keyword evidence="5" id="KW-1185">Reference proteome</keyword>
<proteinExistence type="inferred from homology"/>
<organism evidence="4 5">
    <name type="scientific">Orchesella cincta</name>
    <name type="common">Springtail</name>
    <name type="synonym">Podura cincta</name>
    <dbReference type="NCBI Taxonomy" id="48709"/>
    <lineage>
        <taxon>Eukaryota</taxon>
        <taxon>Metazoa</taxon>
        <taxon>Ecdysozoa</taxon>
        <taxon>Arthropoda</taxon>
        <taxon>Hexapoda</taxon>
        <taxon>Collembola</taxon>
        <taxon>Entomobryomorpha</taxon>
        <taxon>Entomobryoidea</taxon>
        <taxon>Orchesellidae</taxon>
        <taxon>Orchesellinae</taxon>
        <taxon>Orchesella</taxon>
    </lineage>
</organism>
<gene>
    <name evidence="4" type="ORF">Ocin01_19811</name>
</gene>
<dbReference type="AlphaFoldDB" id="A0A1D2M1M7"/>
<protein>
    <submittedName>
        <fullName evidence="4">Chaperone protein DnaK</fullName>
    </submittedName>
</protein>
<accession>A0A1D2M1M7</accession>
<keyword evidence="2" id="KW-0547">Nucleotide-binding</keyword>
<evidence type="ECO:0000256" key="3">
    <source>
        <dbReference type="ARBA" id="ARBA00022840"/>
    </source>
</evidence>
<dbReference type="Pfam" id="PF00012">
    <property type="entry name" value="HSP70"/>
    <property type="match status" value="1"/>
</dbReference>
<comment type="similarity">
    <text evidence="1">Belongs to the heat shock protein 70 family.</text>
</comment>
<comment type="caution">
    <text evidence="4">The sequence shown here is derived from an EMBL/GenBank/DDBJ whole genome shotgun (WGS) entry which is preliminary data.</text>
</comment>
<evidence type="ECO:0000313" key="4">
    <source>
        <dbReference type="EMBL" id="ODM86870.1"/>
    </source>
</evidence>
<dbReference type="EMBL" id="LJIJ01006934">
    <property type="protein sequence ID" value="ODM86870.1"/>
    <property type="molecule type" value="Genomic_DNA"/>
</dbReference>
<sequence length="102" mass="11633">MNSGLFLLWMSKDSENCCWGQKSTPRRNICEAFKQLKLDAEAYLGKSNKTVITVPAYFTDGRDRRPSTRENGWLMFSPFLLSHAAALAYKLQHTLKAGREMS</sequence>
<dbReference type="Proteomes" id="UP000094527">
    <property type="component" value="Unassembled WGS sequence"/>
</dbReference>
<dbReference type="GO" id="GO:0005524">
    <property type="term" value="F:ATP binding"/>
    <property type="evidence" value="ECO:0007669"/>
    <property type="project" value="UniProtKB-KW"/>
</dbReference>
<evidence type="ECO:0000256" key="2">
    <source>
        <dbReference type="ARBA" id="ARBA00022741"/>
    </source>
</evidence>
<evidence type="ECO:0000256" key="1">
    <source>
        <dbReference type="ARBA" id="ARBA00007381"/>
    </source>
</evidence>
<name>A0A1D2M1M7_ORCCI</name>
<keyword evidence="3" id="KW-0067">ATP-binding</keyword>
<dbReference type="InterPro" id="IPR013126">
    <property type="entry name" value="Hsp_70_fam"/>
</dbReference>